<keyword evidence="1" id="KW-0472">Membrane</keyword>
<sequence length="79" mass="9188">MQFNHKKVCGWQIIGSVIIASTIFGGSIYLNPFIFMIGYSIDFTMWDTVVDIIILFPYEGNECSLIDRIYIHIRKNKHT</sequence>
<accession>A0ABW3PV54</accession>
<dbReference type="Proteomes" id="UP001597169">
    <property type="component" value="Unassembled WGS sequence"/>
</dbReference>
<comment type="caution">
    <text evidence="2">The sequence shown here is derived from an EMBL/GenBank/DDBJ whole genome shotgun (WGS) entry which is preliminary data.</text>
</comment>
<keyword evidence="1" id="KW-0812">Transmembrane</keyword>
<proteinExistence type="predicted"/>
<dbReference type="Pfam" id="PF20313">
    <property type="entry name" value="DUF6609"/>
    <property type="match status" value="1"/>
</dbReference>
<name>A0ABW3PV54_9BACL</name>
<evidence type="ECO:0000313" key="2">
    <source>
        <dbReference type="EMBL" id="MFD1127756.1"/>
    </source>
</evidence>
<evidence type="ECO:0000313" key="3">
    <source>
        <dbReference type="Proteomes" id="UP001597169"/>
    </source>
</evidence>
<gene>
    <name evidence="2" type="ORF">ACFQ3J_06150</name>
</gene>
<keyword evidence="3" id="KW-1185">Reference proteome</keyword>
<dbReference type="EMBL" id="JBHTKX010000001">
    <property type="protein sequence ID" value="MFD1127756.1"/>
    <property type="molecule type" value="Genomic_DNA"/>
</dbReference>
<organism evidence="2 3">
    <name type="scientific">Paenibacillus provencensis</name>
    <dbReference type="NCBI Taxonomy" id="441151"/>
    <lineage>
        <taxon>Bacteria</taxon>
        <taxon>Bacillati</taxon>
        <taxon>Bacillota</taxon>
        <taxon>Bacilli</taxon>
        <taxon>Bacillales</taxon>
        <taxon>Paenibacillaceae</taxon>
        <taxon>Paenibacillus</taxon>
    </lineage>
</organism>
<keyword evidence="1" id="KW-1133">Transmembrane helix</keyword>
<feature type="transmembrane region" description="Helical" evidence="1">
    <location>
        <begin position="12"/>
        <end position="30"/>
    </location>
</feature>
<protein>
    <submittedName>
        <fullName evidence="2">DUF6609 family protein</fullName>
    </submittedName>
</protein>
<dbReference type="RefSeq" id="WP_379292388.1">
    <property type="nucleotide sequence ID" value="NZ_JBHTKX010000001.1"/>
</dbReference>
<reference evidence="3" key="1">
    <citation type="journal article" date="2019" name="Int. J. Syst. Evol. Microbiol.">
        <title>The Global Catalogue of Microorganisms (GCM) 10K type strain sequencing project: providing services to taxonomists for standard genome sequencing and annotation.</title>
        <authorList>
            <consortium name="The Broad Institute Genomics Platform"/>
            <consortium name="The Broad Institute Genome Sequencing Center for Infectious Disease"/>
            <person name="Wu L."/>
            <person name="Ma J."/>
        </authorList>
    </citation>
    <scope>NUCLEOTIDE SEQUENCE [LARGE SCALE GENOMIC DNA]</scope>
    <source>
        <strain evidence="3">CCUG 53519</strain>
    </source>
</reference>
<evidence type="ECO:0000256" key="1">
    <source>
        <dbReference type="SAM" id="Phobius"/>
    </source>
</evidence>
<dbReference type="InterPro" id="IPR046717">
    <property type="entry name" value="DUF6609"/>
</dbReference>